<proteinExistence type="predicted"/>
<dbReference type="Proteomes" id="UP000518752">
    <property type="component" value="Unassembled WGS sequence"/>
</dbReference>
<comment type="caution">
    <text evidence="2">The sequence shown here is derived from an EMBL/GenBank/DDBJ whole genome shotgun (WGS) entry which is preliminary data.</text>
</comment>
<feature type="compositionally biased region" description="Low complexity" evidence="1">
    <location>
        <begin position="86"/>
        <end position="106"/>
    </location>
</feature>
<feature type="region of interest" description="Disordered" evidence="1">
    <location>
        <begin position="85"/>
        <end position="171"/>
    </location>
</feature>
<evidence type="ECO:0000313" key="3">
    <source>
        <dbReference type="Proteomes" id="UP000518752"/>
    </source>
</evidence>
<protein>
    <submittedName>
        <fullName evidence="2">Uncharacterized protein</fullName>
    </submittedName>
</protein>
<keyword evidence="3" id="KW-1185">Reference proteome</keyword>
<gene>
    <name evidence="2" type="ORF">D9757_012011</name>
</gene>
<sequence length="494" mass="56199">MPGGVINHRLWGVTIAQASAYYQTYSDDKKFLTFLLGAHYCAFKTHTFDTKDIKDSYQPHSEAEKWEPCEEQPCPNRYDLKSVARTASTSASASTSSPAQPLLSTPDPTPHPKQEPEEEPEPDPAPNSSSSAEPPNLPKPEDPEDPEDLEDPDNPDNPTDPDQDSDSDDNNMSKVIKAFDKVTILKKDSSNWDTWKARVKRAAKTIKHDKYLFWNPQIGSASESNDDEIILRAGTEEEKEQDSDLLNAIIGRLSDEIFQRYKNHDSSSRLWTNLIEDFESKNALTKSHLQRQLHTMRCYNPSKVNEHLDEMLDVRDSLDKRGISIPDEMFVNTITASVPDTFKPTINALIIVYSKSDRTLKSSELISTIQAESVIQQRSTMDMVTNLNQQIMLVILVAEEDFKEEGEAHCILGHQNYVYVKHMFNNNQVGRIKLDPNQMEEPECHTCLLAKATRFPIAKIRTTPRAEKYGDIFHMDVWGPAAVKTQQFGWRKHY</sequence>
<organism evidence="2 3">
    <name type="scientific">Collybiopsis confluens</name>
    <dbReference type="NCBI Taxonomy" id="2823264"/>
    <lineage>
        <taxon>Eukaryota</taxon>
        <taxon>Fungi</taxon>
        <taxon>Dikarya</taxon>
        <taxon>Basidiomycota</taxon>
        <taxon>Agaricomycotina</taxon>
        <taxon>Agaricomycetes</taxon>
        <taxon>Agaricomycetidae</taxon>
        <taxon>Agaricales</taxon>
        <taxon>Marasmiineae</taxon>
        <taxon>Omphalotaceae</taxon>
        <taxon>Collybiopsis</taxon>
    </lineage>
</organism>
<dbReference type="EMBL" id="JAACJN010000123">
    <property type="protein sequence ID" value="KAF5370263.1"/>
    <property type="molecule type" value="Genomic_DNA"/>
</dbReference>
<accession>A0A8H5GS57</accession>
<evidence type="ECO:0000256" key="1">
    <source>
        <dbReference type="SAM" id="MobiDB-lite"/>
    </source>
</evidence>
<name>A0A8H5GS57_9AGAR</name>
<evidence type="ECO:0000313" key="2">
    <source>
        <dbReference type="EMBL" id="KAF5370263.1"/>
    </source>
</evidence>
<reference evidence="2 3" key="1">
    <citation type="journal article" date="2020" name="ISME J.">
        <title>Uncovering the hidden diversity of litter-decomposition mechanisms in mushroom-forming fungi.</title>
        <authorList>
            <person name="Floudas D."/>
            <person name="Bentzer J."/>
            <person name="Ahren D."/>
            <person name="Johansson T."/>
            <person name="Persson P."/>
            <person name="Tunlid A."/>
        </authorList>
    </citation>
    <scope>NUCLEOTIDE SEQUENCE [LARGE SCALE GENOMIC DNA]</scope>
    <source>
        <strain evidence="2 3">CBS 406.79</strain>
    </source>
</reference>
<dbReference type="Pfam" id="PF14223">
    <property type="entry name" value="Retrotran_gag_2"/>
    <property type="match status" value="1"/>
</dbReference>
<dbReference type="OrthoDB" id="3066004at2759"/>
<dbReference type="AlphaFoldDB" id="A0A8H5GS57"/>
<feature type="compositionally biased region" description="Acidic residues" evidence="1">
    <location>
        <begin position="142"/>
        <end position="169"/>
    </location>
</feature>